<keyword evidence="5" id="KW-1185">Reference proteome</keyword>
<dbReference type="InterPro" id="IPR052428">
    <property type="entry name" value="Autophagy_HostDef_Reg"/>
</dbReference>
<protein>
    <recommendedName>
        <fullName evidence="3">Rubicon Homology domain-containing protein</fullName>
    </recommendedName>
</protein>
<sequence length="919" mass="104594">MDEEEITNELYSCFNSIRSTVEGIIPYNSDGNIWNIPGSLKRVKKASYQILTNGLRENVNSNNVDEEDKLKELCLKLIPSSGNDSIDDLDSSQDMLLDWLEKHLLANSILDCVKNLFLETWSEKTLSSYKEYSYVKNEDLMQAYIACLESLQQGNMSAFMLIKPSLLNRSTFIEELRPWVTSKAIEENEFLKAQEQQIESENCFGLYSQQEDTGAISDDKLSDHKDIVYNQNPILVDNASNKPSPIPSDLLMNSALTAVNDIQRDECPEDWYIDANTERARLLLRRETSRSESSIYHEDEDGISSHTSSNASDSLQGLHSDSTLESHQRIQGSASFSHKKRQQQQQRKGHSRSKSDQIGIHHNQHHNTISMMNQMNMELSLPGVSLSLPKEMDTTDGLSSSQQSHSPGYYRYDDVQLVPRPYEGQSLFSYLDSRNYDTGAQLDKENAHFSICEALITAIEEMRCQRFDRMSSKRRRTILNNDNDLAYDSGSTSVLSDVTASSGASSCHNKSSATLPSSSDALTDDACISDSAFPTMADQRRSIGMSWENVSVSPRRLKREISESEKPEIIQSEEIPPNDFSAEAVAKSLLHKFQGHKLPAASELKWIVSELEAPQELLPLPTAWPISPDSHLTDNPPERHVQSGMGKSMPSLLRGNFEWAPPRLQIIFVPHPFVKRKVMLQRQHYRCAGCGLKVSPDLSKRFRYCEYLGKYFCTSCHQKAESVIPAKILSKWDFKRYFVSDFARDLLKKIHRDPLFNVHDISPNLYDRVRPLNTTKNLRVQLHYMKKFLDSCRYAESCQKEVMKLPMHISDDPHVYSIDDLIQVKNGELHKTLSGVITRGDKHIKEDCQVCQLKGFICEVCSSDEILYPFELRKVHVCQSCKTCSHRSCYVKGSCKRCERIKARKLLVQADLPESPELE</sequence>
<dbReference type="GeneID" id="136813501"/>
<dbReference type="Pfam" id="PF13901">
    <property type="entry name" value="RH_dom"/>
    <property type="match status" value="1"/>
</dbReference>
<feature type="compositionally biased region" description="Polar residues" evidence="2">
    <location>
        <begin position="304"/>
        <end position="321"/>
    </location>
</feature>
<dbReference type="RefSeq" id="XP_066926119.1">
    <property type="nucleotide sequence ID" value="XM_067070018.1"/>
</dbReference>
<feature type="region of interest" description="Disordered" evidence="2">
    <location>
        <begin position="287"/>
        <end position="359"/>
    </location>
</feature>
<evidence type="ECO:0000313" key="5">
    <source>
        <dbReference type="Proteomes" id="UP000594262"/>
    </source>
</evidence>
<feature type="compositionally biased region" description="Basic residues" evidence="2">
    <location>
        <begin position="337"/>
        <end position="352"/>
    </location>
</feature>
<feature type="region of interest" description="Disordered" evidence="2">
    <location>
        <begin position="498"/>
        <end position="520"/>
    </location>
</feature>
<dbReference type="InterPro" id="IPR025258">
    <property type="entry name" value="RH_dom"/>
</dbReference>
<dbReference type="OrthoDB" id="10067503at2759"/>
<dbReference type="PANTHER" id="PTHR45971:SF1">
    <property type="entry name" value="RUBICON, ISOFORM A"/>
    <property type="match status" value="1"/>
</dbReference>
<dbReference type="GO" id="GO:1901981">
    <property type="term" value="F:phosphatidylinositol phosphate binding"/>
    <property type="evidence" value="ECO:0007669"/>
    <property type="project" value="TreeGrafter"/>
</dbReference>
<proteinExistence type="predicted"/>
<organism evidence="4 5">
    <name type="scientific">Clytia hemisphaerica</name>
    <dbReference type="NCBI Taxonomy" id="252671"/>
    <lineage>
        <taxon>Eukaryota</taxon>
        <taxon>Metazoa</taxon>
        <taxon>Cnidaria</taxon>
        <taxon>Hydrozoa</taxon>
        <taxon>Hydroidolina</taxon>
        <taxon>Leptothecata</taxon>
        <taxon>Obeliida</taxon>
        <taxon>Clytiidae</taxon>
        <taxon>Clytia</taxon>
    </lineage>
</organism>
<evidence type="ECO:0000259" key="3">
    <source>
        <dbReference type="SMART" id="SM01175"/>
    </source>
</evidence>
<reference evidence="4" key="1">
    <citation type="submission" date="2021-01" db="UniProtKB">
        <authorList>
            <consortium name="EnsemblMetazoa"/>
        </authorList>
    </citation>
    <scope>IDENTIFICATION</scope>
</reference>
<dbReference type="AlphaFoldDB" id="A0A7M5XJ50"/>
<feature type="domain" description="Rubicon Homology" evidence="3">
    <location>
        <begin position="703"/>
        <end position="905"/>
    </location>
</feature>
<name>A0A7M5XJ50_9CNID</name>
<dbReference type="PANTHER" id="PTHR45971">
    <property type="entry name" value="PHOX (PX) DOMAIN-CONTAINING PROTEIN"/>
    <property type="match status" value="1"/>
</dbReference>
<dbReference type="SMART" id="SM01175">
    <property type="entry name" value="DUF4206"/>
    <property type="match status" value="1"/>
</dbReference>
<dbReference type="InterPro" id="IPR048569">
    <property type="entry name" value="RUBC_PIKBD"/>
</dbReference>
<evidence type="ECO:0000256" key="1">
    <source>
        <dbReference type="ARBA" id="ARBA00023006"/>
    </source>
</evidence>
<dbReference type="Proteomes" id="UP000594262">
    <property type="component" value="Unplaced"/>
</dbReference>
<keyword evidence="1" id="KW-0072">Autophagy</keyword>
<dbReference type="Pfam" id="PF21054">
    <property type="entry name" value="RUBC_PIKBD"/>
    <property type="match status" value="1"/>
</dbReference>
<dbReference type="GO" id="GO:0006914">
    <property type="term" value="P:autophagy"/>
    <property type="evidence" value="ECO:0007669"/>
    <property type="project" value="UniProtKB-KW"/>
</dbReference>
<accession>A0A7M5XJ50</accession>
<evidence type="ECO:0000256" key="2">
    <source>
        <dbReference type="SAM" id="MobiDB-lite"/>
    </source>
</evidence>
<dbReference type="EnsemblMetazoa" id="CLYHEMT023859.1">
    <property type="protein sequence ID" value="CLYHEMP023859.1"/>
    <property type="gene ID" value="CLYHEMG023859"/>
</dbReference>
<evidence type="ECO:0000313" key="4">
    <source>
        <dbReference type="EnsemblMetazoa" id="CLYHEMP023859.1"/>
    </source>
</evidence>